<keyword evidence="9" id="KW-0949">S-adenosyl-L-methionine</keyword>
<reference evidence="29" key="1">
    <citation type="journal article" date="2022" name="bioRxiv">
        <title>Unlocking the hidden genetic diversity of varicosaviruses, the neglected plant rhabdoviruses.</title>
        <authorList>
            <person name="Bejerman N."/>
            <person name="Dietzgen R.G."/>
            <person name="Debat H."/>
        </authorList>
    </citation>
    <scope>NUCLEOTIDE SEQUENCE</scope>
</reference>
<dbReference type="Pfam" id="PF00946">
    <property type="entry name" value="Mononeg_RNA_pol"/>
    <property type="match status" value="1"/>
</dbReference>
<evidence type="ECO:0000256" key="14">
    <source>
        <dbReference type="ARBA" id="ARBA00022844"/>
    </source>
</evidence>
<keyword evidence="6" id="KW-0489">Methyltransferase</keyword>
<evidence type="ECO:0000256" key="25">
    <source>
        <dbReference type="ARBA" id="ARBA00047370"/>
    </source>
</evidence>
<protein>
    <recommendedName>
        <fullName evidence="23">Replicase</fullName>
        <ecNumber evidence="21">2.1.1.375</ecNumber>
        <ecNumber evidence="3">2.7.7.48</ecNumber>
        <ecNumber evidence="4">2.7.7.88</ecNumber>
    </recommendedName>
    <alternativeName>
        <fullName evidence="22">Transcriptase</fullName>
    </alternativeName>
</protein>
<evidence type="ECO:0000256" key="16">
    <source>
        <dbReference type="ARBA" id="ARBA00023042"/>
    </source>
</evidence>
<evidence type="ECO:0000256" key="3">
    <source>
        <dbReference type="ARBA" id="ARBA00012494"/>
    </source>
</evidence>
<evidence type="ECO:0000256" key="21">
    <source>
        <dbReference type="ARBA" id="ARBA00026099"/>
    </source>
</evidence>
<feature type="domain" description="Mononegavirus-type SAM-dependent 2'-O-MTase" evidence="28">
    <location>
        <begin position="1626"/>
        <end position="1804"/>
    </location>
</feature>
<accession>A0A9N6YJD6</accession>
<keyword evidence="15" id="KW-0693">Viral RNA replication</keyword>
<dbReference type="EC" id="2.7.7.88" evidence="4"/>
<evidence type="ECO:0000313" key="29">
    <source>
        <dbReference type="EMBL" id="DAZ90727.1"/>
    </source>
</evidence>
<keyword evidence="5" id="KW-0696">RNA-directed RNA polymerase</keyword>
<evidence type="ECO:0000256" key="26">
    <source>
        <dbReference type="ARBA" id="ARBA00048548"/>
    </source>
</evidence>
<dbReference type="PROSITE" id="PS50526">
    <property type="entry name" value="RDRP_SSRNA_NEG_NONSEG"/>
    <property type="match status" value="1"/>
</dbReference>
<evidence type="ECO:0000256" key="11">
    <source>
        <dbReference type="ARBA" id="ARBA00022741"/>
    </source>
</evidence>
<comment type="catalytic activity">
    <reaction evidence="20">
        <text>a 5'-end (5'-triphosphoguanosine)-(2'-O-methyladenylyl)-adenylyl-cytidylyl-adenosine in mRNA + S-adenosyl-L-methionine = a 5'-end (N(7)-methyl 5'-triphosphoguanosine)-(2'-O-methyladenylyl)-adenylyl-cytidylyl-adenosine in mRNA + S-adenosyl-L-homocysteine</text>
        <dbReference type="Rhea" id="RHEA:65440"/>
        <dbReference type="Rhea" id="RHEA-COMP:16798"/>
        <dbReference type="Rhea" id="RHEA-COMP:16801"/>
        <dbReference type="ChEBI" id="CHEBI:57856"/>
        <dbReference type="ChEBI" id="CHEBI:59789"/>
        <dbReference type="ChEBI" id="CHEBI:156482"/>
        <dbReference type="ChEBI" id="CHEBI:156483"/>
    </reaction>
</comment>
<keyword evidence="8" id="KW-0808">Transferase</keyword>
<evidence type="ECO:0000256" key="4">
    <source>
        <dbReference type="ARBA" id="ARBA00012582"/>
    </source>
</evidence>
<evidence type="ECO:0000256" key="6">
    <source>
        <dbReference type="ARBA" id="ARBA00022603"/>
    </source>
</evidence>
<evidence type="ECO:0000256" key="20">
    <source>
        <dbReference type="ARBA" id="ARBA00024499"/>
    </source>
</evidence>
<dbReference type="EMBL" id="BK061772">
    <property type="protein sequence ID" value="DAZ90727.1"/>
    <property type="molecule type" value="Viral_cRNA"/>
</dbReference>
<dbReference type="GO" id="GO:0003968">
    <property type="term" value="F:RNA-directed RNA polymerase activity"/>
    <property type="evidence" value="ECO:0007669"/>
    <property type="project" value="UniProtKB-KW"/>
</dbReference>
<dbReference type="Pfam" id="PF14318">
    <property type="entry name" value="Mononeg_mRNAcap"/>
    <property type="match status" value="1"/>
</dbReference>
<keyword evidence="14" id="KW-0946">Virion</keyword>
<evidence type="ECO:0000256" key="22">
    <source>
        <dbReference type="ARBA" id="ARBA00030436"/>
    </source>
</evidence>
<dbReference type="GO" id="GO:0044423">
    <property type="term" value="C:virion component"/>
    <property type="evidence" value="ECO:0007669"/>
    <property type="project" value="UniProtKB-KW"/>
</dbReference>
<evidence type="ECO:0000256" key="5">
    <source>
        <dbReference type="ARBA" id="ARBA00022484"/>
    </source>
</evidence>
<keyword evidence="12" id="KW-0378">Hydrolase</keyword>
<evidence type="ECO:0000256" key="1">
    <source>
        <dbReference type="ARBA" id="ARBA00004192"/>
    </source>
</evidence>
<dbReference type="InterPro" id="IPR026890">
    <property type="entry name" value="Mononeg_mRNAcap"/>
</dbReference>
<keyword evidence="18" id="KW-0511">Multifunctional enzyme</keyword>
<dbReference type="PROSITE" id="PS51590">
    <property type="entry name" value="SAM_MT_MNV_L"/>
    <property type="match status" value="1"/>
</dbReference>
<comment type="catalytic activity">
    <reaction evidence="26">
        <text>GTP + H2O = GDP + phosphate + H(+)</text>
        <dbReference type="Rhea" id="RHEA:19669"/>
        <dbReference type="ChEBI" id="CHEBI:15377"/>
        <dbReference type="ChEBI" id="CHEBI:15378"/>
        <dbReference type="ChEBI" id="CHEBI:37565"/>
        <dbReference type="ChEBI" id="CHEBI:43474"/>
        <dbReference type="ChEBI" id="CHEBI:58189"/>
    </reaction>
</comment>
<comment type="subcellular location">
    <subcellularLocation>
        <location evidence="1">Host cytoplasm</location>
    </subcellularLocation>
    <subcellularLocation>
        <location evidence="2">Virion</location>
    </subcellularLocation>
</comment>
<evidence type="ECO:0000256" key="24">
    <source>
        <dbReference type="ARBA" id="ARBA00047332"/>
    </source>
</evidence>
<comment type="catalytic activity">
    <reaction evidence="19">
        <text>a 5'-end triphospho-adenylyl-adenylyl-cytidylyl-adenosine in mRNA + GDP + H(+) = a 5'-end (5'-triphosphoguanosine)-adenylyl-adenylyl-cytidylyl-adenosine in mRNA + diphosphate</text>
        <dbReference type="Rhea" id="RHEA:65436"/>
        <dbReference type="Rhea" id="RHEA-COMP:16797"/>
        <dbReference type="Rhea" id="RHEA-COMP:16799"/>
        <dbReference type="ChEBI" id="CHEBI:15378"/>
        <dbReference type="ChEBI" id="CHEBI:33019"/>
        <dbReference type="ChEBI" id="CHEBI:58189"/>
        <dbReference type="ChEBI" id="CHEBI:156484"/>
        <dbReference type="ChEBI" id="CHEBI:156503"/>
        <dbReference type="EC" id="2.7.7.88"/>
    </reaction>
</comment>
<keyword evidence="13" id="KW-0067">ATP-binding</keyword>
<evidence type="ECO:0000256" key="7">
    <source>
        <dbReference type="ARBA" id="ARBA00022664"/>
    </source>
</evidence>
<evidence type="ECO:0000259" key="27">
    <source>
        <dbReference type="PROSITE" id="PS50526"/>
    </source>
</evidence>
<evidence type="ECO:0000256" key="13">
    <source>
        <dbReference type="ARBA" id="ARBA00022840"/>
    </source>
</evidence>
<comment type="catalytic activity">
    <reaction evidence="24">
        <text>a 5'-end (5'-triphosphoguanosine)-adenylyl-adenylyl-cytidylyl-adenosine in mRNA + S-adenosyl-L-methionine = a 5'-end (5'-triphosphoguanosine)-(2'-O-methyladenylyl)-adenylyl-cytidylyl-adenosine in mRNA + S-adenosyl-L-homocysteine + H(+)</text>
        <dbReference type="Rhea" id="RHEA:65380"/>
        <dbReference type="Rhea" id="RHEA-COMP:16797"/>
        <dbReference type="Rhea" id="RHEA-COMP:16801"/>
        <dbReference type="ChEBI" id="CHEBI:15378"/>
        <dbReference type="ChEBI" id="CHEBI:57856"/>
        <dbReference type="ChEBI" id="CHEBI:59789"/>
        <dbReference type="ChEBI" id="CHEBI:156482"/>
        <dbReference type="ChEBI" id="CHEBI:156484"/>
    </reaction>
</comment>
<keyword evidence="17" id="KW-1035">Host cytoplasm</keyword>
<dbReference type="EC" id="2.1.1.375" evidence="21"/>
<keyword evidence="7" id="KW-0507">mRNA processing</keyword>
<organism evidence="29">
    <name type="scientific">Holcus virus 1</name>
    <dbReference type="NCBI Taxonomy" id="2984270"/>
    <lineage>
        <taxon>Viruses</taxon>
        <taxon>Riboviria</taxon>
        <taxon>Orthornavirae</taxon>
        <taxon>Negarnaviricota</taxon>
        <taxon>Haploviricotina</taxon>
        <taxon>Monjiviricetes</taxon>
        <taxon>Mononegavirales</taxon>
        <taxon>Rhabdoviridae</taxon>
        <taxon>Betarhabdovirinae</taxon>
        <taxon>Varicosavirus</taxon>
        <taxon>Varicosavirus holci</taxon>
    </lineage>
</organism>
<keyword evidence="11" id="KW-0547">Nucleotide-binding</keyword>
<keyword evidence="10" id="KW-0548">Nucleotidyltransferase</keyword>
<dbReference type="InterPro" id="IPR025786">
    <property type="entry name" value="Mononega_L_MeTrfase"/>
</dbReference>
<dbReference type="InterPro" id="IPR014023">
    <property type="entry name" value="Mononeg_RNA_pol_cat"/>
</dbReference>
<feature type="domain" description="RdRp catalytic" evidence="27">
    <location>
        <begin position="583"/>
        <end position="768"/>
    </location>
</feature>
<sequence>MPCYDEVGCDWDEGDEFEIEDEGALNDMHLASAINLDQLKELMMPGSVQYRIDIPHYLREEYDKIKMIAEQSNSTMVLGMLEPTLVFSAPGGEVAKLDLPSYKEISSLVSKALKARDIYIPISSNSITECLPDVLVYYSWGLVFAELLKMICTRAEVARGGTNPVYEGTEVEYGTAHSSFELHGNWYQLAAHKNFTTLYDNTKKTLYVGNIHSLLLMMDTLGQRICLMVSNQISRLYDTPGWIDQGFLDRVLKIGDRMLERMGNEGYDAIAMFESLVIGKILKGSPDSVTKCNEFLHNCVLELEEMIPARHRTRIMDLVQHWLFVFDDATVAQLSNTFCLYRCWGHPVVDIYGGMAKVHRIGTEIKDVSPNVAKDILCQFRKTFIMNYYAENHMYPPVKISEEYERSYVSECITKGTKIDDHYISYYTSDFLGVEIQKIWDVPITYDLCHILNDKAVTPNQDELVTSVQKYGNTTGGGNRRGLMRWLRGKSINCKDFLTEIDTNGLSENDCIIGMYEKEREIKIQARMFSLMSEKMRYYFVLTEDLMARHILPLFPDITMKDTLNVLQKKFWTIGGMGKDSSLDVNVNIDFSKWNLNMRDELTNPLFRQIDMIFGFKNCIARTHEIFKRCYVYSSSGKYVPHVEGGRLVDDPPMAYRGHQGGFEGLRQKGWTIATVNALTSIAERENIKIRLMGQGDNQIVRILMPTQRWNNNELTRDQMISNAIYIKDNFISDMDRTFDRACLPIKVRETWTSTRLFMYGKMILHDGRAMPQWFKKILRSYALTNEGQVTVSGVIGTIATNMASAAGLSEMPDVMYVIFIAMAEWSLNYLLEYHPFTRQCILKEHEYIVKIPGRKYSRDVPRVRSVNKKLLVATMILIPTAAGGSVTIPLTGFIMRGFPDHASEAYAWIKMLKSIEGPYQRMLENWYSFMGNSTIESDMLIQSPASINFEKPPTPGLQGRDLVREFLLSGEFSANQFMKEAGTILGSFDRKAVCKAMMTDPMNPYVTSEIYSTYAHVYIDGVIRRVENTGTIKKIAQKNAITTQIIRTMMGNEHNYIMYLCWRPSVFGTVFSKCATEHTRQCRDVGWGRTITGVTTPHPLELSLGNQCQGINYNCPTSDYIYVRIDTRGEFVPYLGSRIKNKVISDQDSDARREPLIASGSRICRYASWLGIGPNLMEIVHKNVETVCDISVYNKFIDDDPKGQMSSGSIDHRFNPAGASEGVFINYAPQVGSSVYMSSDCMPKYGRGQTNYTLHFQACYCWFQYISARRYENTFMHYHIECQNCVVPTHDGIKDLDYPFPLFNKIYAPSITDSINRALGYIDRKGNLDIMSDTQVLCIKREPGEFNVNQLQKGVTWSLAIKIGYNIMYGRGTGTDDARIEDLQEYPRIYSYKLYRDLLLHYVAHVIIMLSAVDMNKVPYTEELSKVRRKAIDRVIKTPVMDFKGLAGLTLGRVDYDQDNGHLFMTGSYPETVVSVLRSVKTALIETIGQVGRFCIEDLGKLPIPRGSLSNRQFRFLIMFRCFVEEKCVYYMNQFKNIPEELNSHPKCAHNCVVKALVKTPVLEMSLDRMVKSVDTIKDQKLLPIPLWDNLMIQIHPVVCNMGTPGSILVGNRKIVDQDARNIHRPITLPTASIYKWAGVLNHYEMKRHIIVLGDGTGGTSLLAKTLSPGSTVYPCSLLETHKIIPQDLSCLMPQMSRGYNGISNRVLLNVPDNIMDPDWIVKMNGEIISMGVHQTTMLCDIEAMNSLDLLKIMRRLPKSMQIIIKVYAKDILQDPTDVMGLNNVEVCHNMHLNHHNYELFLSGDIHPSSFPSPEGLFHTIIKIYGTKVAIDDRIMTREIDMISETFNMVRSTSVSLSLAMINNLGVAFSLETLQMPGLEIWAYTMQHIDKHYIARGQSIFGHDKRTMTKAVTRFVTRAALIILGIIVSPSYIKEDKNWGLKVIGDSGSKGIKMVLAQNVMGIKVKLTRKDLQASECLHHLWVNKMNGSPLHHPDPPNDDWLETAVRIRSFTSSLSEFSSHDYIDVFETV</sequence>
<keyword evidence="16" id="KW-0506">mRNA capping</keyword>
<evidence type="ECO:0000256" key="23">
    <source>
        <dbReference type="ARBA" id="ARBA00031012"/>
    </source>
</evidence>
<evidence type="ECO:0000256" key="19">
    <source>
        <dbReference type="ARBA" id="ARBA00024494"/>
    </source>
</evidence>
<dbReference type="GO" id="GO:0005524">
    <property type="term" value="F:ATP binding"/>
    <property type="evidence" value="ECO:0007669"/>
    <property type="project" value="UniProtKB-KW"/>
</dbReference>
<evidence type="ECO:0000256" key="9">
    <source>
        <dbReference type="ARBA" id="ARBA00022691"/>
    </source>
</evidence>
<name>A0A9N6YJD6_9RHAB</name>
<evidence type="ECO:0000256" key="18">
    <source>
        <dbReference type="ARBA" id="ARBA00023268"/>
    </source>
</evidence>
<evidence type="ECO:0000256" key="12">
    <source>
        <dbReference type="ARBA" id="ARBA00022801"/>
    </source>
</evidence>
<dbReference type="EC" id="2.7.7.48" evidence="3"/>
<evidence type="ECO:0000259" key="28">
    <source>
        <dbReference type="PROSITE" id="PS51590"/>
    </source>
</evidence>
<proteinExistence type="predicted"/>
<evidence type="ECO:0000256" key="2">
    <source>
        <dbReference type="ARBA" id="ARBA00004328"/>
    </source>
</evidence>
<evidence type="ECO:0000256" key="15">
    <source>
        <dbReference type="ARBA" id="ARBA00022953"/>
    </source>
</evidence>
<comment type="catalytic activity">
    <reaction evidence="25">
        <text>a 5'-end (5'-triphosphoguanosine)-adenylyl-adenylyl-cytidylyl-adenosine in mRNA + 2 S-adenosyl-L-methionine = a 5'-end (N(7)-methyl 5'-triphosphoguanosine)-(2'-O-methyladenylyl)-adenylyl-cytidylyl-adenosine in mRNA + 2 S-adenosyl-L-homocysteine + H(+)</text>
        <dbReference type="Rhea" id="RHEA:65376"/>
        <dbReference type="Rhea" id="RHEA-COMP:16797"/>
        <dbReference type="Rhea" id="RHEA-COMP:16798"/>
        <dbReference type="ChEBI" id="CHEBI:15378"/>
        <dbReference type="ChEBI" id="CHEBI:57856"/>
        <dbReference type="ChEBI" id="CHEBI:59789"/>
        <dbReference type="ChEBI" id="CHEBI:156483"/>
        <dbReference type="ChEBI" id="CHEBI:156484"/>
        <dbReference type="EC" id="2.1.1.375"/>
    </reaction>
</comment>
<dbReference type="GO" id="GO:0016787">
    <property type="term" value="F:hydrolase activity"/>
    <property type="evidence" value="ECO:0007669"/>
    <property type="project" value="UniProtKB-KW"/>
</dbReference>
<evidence type="ECO:0000256" key="8">
    <source>
        <dbReference type="ARBA" id="ARBA00022679"/>
    </source>
</evidence>
<dbReference type="GO" id="GO:0030430">
    <property type="term" value="C:host cell cytoplasm"/>
    <property type="evidence" value="ECO:0007669"/>
    <property type="project" value="UniProtKB-SubCell"/>
</dbReference>
<dbReference type="GO" id="GO:0004482">
    <property type="term" value="F:mRNA 5'-cap (guanine-N7-)-methyltransferase activity"/>
    <property type="evidence" value="ECO:0007669"/>
    <property type="project" value="InterPro"/>
</dbReference>
<evidence type="ECO:0000256" key="17">
    <source>
        <dbReference type="ARBA" id="ARBA00023200"/>
    </source>
</evidence>
<evidence type="ECO:0000256" key="10">
    <source>
        <dbReference type="ARBA" id="ARBA00022695"/>
    </source>
</evidence>